<dbReference type="KEGG" id="nam:NAMH_0021"/>
<evidence type="ECO:0000256" key="3">
    <source>
        <dbReference type="ARBA" id="ARBA00022691"/>
    </source>
</evidence>
<dbReference type="RefSeq" id="WP_012663851.1">
    <property type="nucleotide sequence ID" value="NC_012115.1"/>
</dbReference>
<dbReference type="GO" id="GO:0008173">
    <property type="term" value="F:RNA methyltransferase activity"/>
    <property type="evidence" value="ECO:0007669"/>
    <property type="project" value="InterPro"/>
</dbReference>
<keyword evidence="2 5" id="KW-0808">Transferase</keyword>
<dbReference type="InterPro" id="IPR023267">
    <property type="entry name" value="RCMT"/>
</dbReference>
<dbReference type="Gene3D" id="3.40.50.150">
    <property type="entry name" value="Vaccinia Virus protein VP39"/>
    <property type="match status" value="1"/>
</dbReference>
<feature type="active site" description="Nucleophile" evidence="5">
    <location>
        <position position="230"/>
    </location>
</feature>
<dbReference type="InterPro" id="IPR029063">
    <property type="entry name" value="SAM-dependent_MTases_sf"/>
</dbReference>
<accession>B9L754</accession>
<feature type="binding site" evidence="5">
    <location>
        <position position="133"/>
    </location>
    <ligand>
        <name>S-adenosyl-L-methionine</name>
        <dbReference type="ChEBI" id="CHEBI:59789"/>
    </ligand>
</feature>
<dbReference type="Pfam" id="PF01189">
    <property type="entry name" value="Methyltr_RsmB-F"/>
    <property type="match status" value="1"/>
</dbReference>
<dbReference type="PRINTS" id="PR02008">
    <property type="entry name" value="RCMTFAMILY"/>
</dbReference>
<dbReference type="PANTHER" id="PTHR22807:SF61">
    <property type="entry name" value="NOL1_NOP2_SUN FAMILY PROTEIN _ ANTITERMINATION NUSB DOMAIN-CONTAINING PROTEIN"/>
    <property type="match status" value="1"/>
</dbReference>
<gene>
    <name evidence="7" type="ordered locus">NAMH_0021</name>
</gene>
<protein>
    <submittedName>
        <fullName evidence="7">NOL1/NOP2/sun family protein</fullName>
    </submittedName>
</protein>
<evidence type="ECO:0000313" key="8">
    <source>
        <dbReference type="Proteomes" id="UP000000448"/>
    </source>
</evidence>
<keyword evidence="1 5" id="KW-0489">Methyltransferase</keyword>
<dbReference type="Gene3D" id="3.30.70.1170">
    <property type="entry name" value="Sun protein, domain 3"/>
    <property type="match status" value="1"/>
</dbReference>
<comment type="similarity">
    <text evidence="5">Belongs to the class I-like SAM-binding methyltransferase superfamily. RsmB/NOP family.</text>
</comment>
<dbReference type="AlphaFoldDB" id="B9L754"/>
<feature type="binding site" evidence="5">
    <location>
        <position position="160"/>
    </location>
    <ligand>
        <name>S-adenosyl-L-methionine</name>
        <dbReference type="ChEBI" id="CHEBI:59789"/>
    </ligand>
</feature>
<dbReference type="GO" id="GO:0003723">
    <property type="term" value="F:RNA binding"/>
    <property type="evidence" value="ECO:0007669"/>
    <property type="project" value="UniProtKB-UniRule"/>
</dbReference>
<keyword evidence="3 5" id="KW-0949">S-adenosyl-L-methionine</keyword>
<dbReference type="InterPro" id="IPR001678">
    <property type="entry name" value="MeTrfase_RsmB-F_NOP2_dom"/>
</dbReference>
<reference evidence="7 8" key="1">
    <citation type="journal article" date="2009" name="PLoS Genet.">
        <title>Adaptations to submarine hydrothermal environments exemplified by the genome of Nautilia profundicola.</title>
        <authorList>
            <person name="Campbell B.J."/>
            <person name="Smith J.L."/>
            <person name="Hanson T.E."/>
            <person name="Klotz M.G."/>
            <person name="Stein L.Y."/>
            <person name="Lee C.K."/>
            <person name="Wu D."/>
            <person name="Robinson J.M."/>
            <person name="Khouri H.M."/>
            <person name="Eisen J.A."/>
            <person name="Cary S.C."/>
        </authorList>
    </citation>
    <scope>NUCLEOTIDE SEQUENCE [LARGE SCALE GENOMIC DNA]</scope>
    <source>
        <strain evidence="8">ATCC BAA-1463 / DSM 18972 / AmH</strain>
    </source>
</reference>
<name>B9L754_NAUPA</name>
<organism evidence="7 8">
    <name type="scientific">Nautilia profundicola (strain ATCC BAA-1463 / DSM 18972 / AmH)</name>
    <dbReference type="NCBI Taxonomy" id="598659"/>
    <lineage>
        <taxon>Bacteria</taxon>
        <taxon>Pseudomonadati</taxon>
        <taxon>Campylobacterota</taxon>
        <taxon>Epsilonproteobacteria</taxon>
        <taxon>Nautiliales</taxon>
        <taxon>Nautiliaceae</taxon>
        <taxon>Nautilia</taxon>
    </lineage>
</organism>
<dbReference type="CDD" id="cd02440">
    <property type="entry name" value="AdoMet_MTases"/>
    <property type="match status" value="1"/>
</dbReference>
<feature type="binding site" evidence="5">
    <location>
        <begin position="112"/>
        <end position="118"/>
    </location>
    <ligand>
        <name>S-adenosyl-L-methionine</name>
        <dbReference type="ChEBI" id="CHEBI:59789"/>
    </ligand>
</feature>
<evidence type="ECO:0000256" key="5">
    <source>
        <dbReference type="PROSITE-ProRule" id="PRU01023"/>
    </source>
</evidence>
<dbReference type="STRING" id="598659.NAMH_0021"/>
<dbReference type="eggNOG" id="COG0144">
    <property type="taxonomic scope" value="Bacteria"/>
</dbReference>
<evidence type="ECO:0000313" key="7">
    <source>
        <dbReference type="EMBL" id="ACM92480.1"/>
    </source>
</evidence>
<evidence type="ECO:0000256" key="1">
    <source>
        <dbReference type="ARBA" id="ARBA00022603"/>
    </source>
</evidence>
<evidence type="ECO:0000259" key="6">
    <source>
        <dbReference type="PROSITE" id="PS51686"/>
    </source>
</evidence>
<dbReference type="PANTHER" id="PTHR22807">
    <property type="entry name" value="NOP2 YEAST -RELATED NOL1/NOP2/FMU SUN DOMAIN-CONTAINING"/>
    <property type="match status" value="1"/>
</dbReference>
<dbReference type="HOGENOM" id="CLU_005316_7_0_7"/>
<keyword evidence="8" id="KW-1185">Reference proteome</keyword>
<dbReference type="PROSITE" id="PS51686">
    <property type="entry name" value="SAM_MT_RSMB_NOP"/>
    <property type="match status" value="1"/>
</dbReference>
<feature type="binding site" evidence="5">
    <location>
        <position position="178"/>
    </location>
    <ligand>
        <name>S-adenosyl-L-methionine</name>
        <dbReference type="ChEBI" id="CHEBI:59789"/>
    </ligand>
</feature>
<dbReference type="GO" id="GO:0001510">
    <property type="term" value="P:RNA methylation"/>
    <property type="evidence" value="ECO:0007669"/>
    <property type="project" value="InterPro"/>
</dbReference>
<dbReference type="SUPFAM" id="SSF53335">
    <property type="entry name" value="S-adenosyl-L-methionine-dependent methyltransferases"/>
    <property type="match status" value="1"/>
</dbReference>
<proteinExistence type="inferred from homology"/>
<dbReference type="OrthoDB" id="9810297at2"/>
<evidence type="ECO:0000256" key="2">
    <source>
        <dbReference type="ARBA" id="ARBA00022679"/>
    </source>
</evidence>
<feature type="domain" description="SAM-dependent MTase RsmB/NOP-type" evidence="6">
    <location>
        <begin position="21"/>
        <end position="302"/>
    </location>
</feature>
<dbReference type="Proteomes" id="UP000000448">
    <property type="component" value="Chromosome"/>
</dbReference>
<dbReference type="EMBL" id="CP001279">
    <property type="protein sequence ID" value="ACM92480.1"/>
    <property type="molecule type" value="Genomic_DNA"/>
</dbReference>
<keyword evidence="4 5" id="KW-0694">RNA-binding</keyword>
<dbReference type="InterPro" id="IPR049560">
    <property type="entry name" value="MeTrfase_RsmB-F_NOP2_cat"/>
</dbReference>
<sequence length="302" mass="35031">MRNKENEAVFIERINKINPKILEGLKEKKEFSFRINRHKAGLEAVEELKKEGYNPKPVEWSEWVYTLPIEDRKKITKSKTYTANKIYIQNLSSIISALSLDIDENDWVLDLAAAPGGKSLIFSEKAKKVSAVEPDKNRFFRMKRNFKEHGAKNIQTYNKDGRFVYKATGEMFDKVFLDAPCSSEAHIDFDEGITWWNLKRVRRFSKLQKELIISAFEALKPGGEMIFATCTFAPEENEESVDFLLNKYENAEVVDVNLPIDNIQKGIMEWEDKKYHPDVSKTVRILPKGAYSGFYFAKIKKH</sequence>
<evidence type="ECO:0000256" key="4">
    <source>
        <dbReference type="ARBA" id="ARBA00022884"/>
    </source>
</evidence>